<reference evidence="22 23" key="1">
    <citation type="submission" date="2020-08" db="EMBL/GenBank/DDBJ databases">
        <title>Cohnella phylogeny.</title>
        <authorList>
            <person name="Dunlap C."/>
        </authorList>
    </citation>
    <scope>NUCLEOTIDE SEQUENCE [LARGE SCALE GENOMIC DNA]</scope>
    <source>
        <strain evidence="22 23">CBP 2801</strain>
    </source>
</reference>
<comment type="similarity">
    <text evidence="4 19">In the C-terminal section; belongs to the NnrD/CARKD family.</text>
</comment>
<keyword evidence="23" id="KW-1185">Reference proteome</keyword>
<evidence type="ECO:0000256" key="11">
    <source>
        <dbReference type="ARBA" id="ARBA00023235"/>
    </source>
</evidence>
<feature type="domain" description="YjeF N-terminal" evidence="21">
    <location>
        <begin position="9"/>
        <end position="220"/>
    </location>
</feature>
<feature type="binding site" evidence="18">
    <location>
        <position position="145"/>
    </location>
    <ligand>
        <name>(6S)-NADPHX</name>
        <dbReference type="ChEBI" id="CHEBI:64076"/>
    </ligand>
</feature>
<dbReference type="Pfam" id="PF03853">
    <property type="entry name" value="YjeF_N"/>
    <property type="match status" value="1"/>
</dbReference>
<sequence>MFLVTAEEMRSIEREAIDRIGIPAIVLMENAGRAVAEEARALLRGAKAAGARRWLILAGKGNNGADGAVAARHLRLAGDEADIVYAADPAGFAGEAAAQRDIAAGLGLPSRVYAEGGAPIDWSRYDGVIDALLGTGSRGAPKGAYAALIREANASGLPIVAVDIPSGVDADTGETHDPCIRAARTVALALPKRGHAQYPGKEAAGETVVRPIGLPVGELAERSGVRTFALNEESLRRRLEADPAQERRADSHKGTYGHVLIAAGSRAMSGAGLLCARAALRGGCGLVTWAVPDRLAEPLIGRFPEAMLAPLPDEGRGEWSRVPPEELIRLAAGKDALVLGPGLGRWEGGSAWLRELWERLPGDLPLVLDADALNLLAEASGFAEWPRRPGGVVLTPHPGEMARLAGLSAREVQRDRIGLARRFAERHDVTLALKGAATVVAFPSGDAYVNGNGNAGMATAGAGDVLAGLIGSLLAQGMAPGPAAALGVWRHGAAGDRAAAARGRTASLIAGDIVEEL</sequence>
<feature type="binding site" evidence="18">
    <location>
        <position position="166"/>
    </location>
    <ligand>
        <name>K(+)</name>
        <dbReference type="ChEBI" id="CHEBI:29103"/>
    </ligand>
</feature>
<dbReference type="InterPro" id="IPR029056">
    <property type="entry name" value="Ribokinase-like"/>
</dbReference>
<feature type="domain" description="YjeF C-terminal" evidence="20">
    <location>
        <begin position="236"/>
        <end position="517"/>
    </location>
</feature>
<keyword evidence="6 17" id="KW-0547">Nucleotide-binding</keyword>
<keyword evidence="10 17" id="KW-0520">NAD</keyword>
<dbReference type="InterPro" id="IPR030677">
    <property type="entry name" value="Nnr"/>
</dbReference>
<feature type="binding site" evidence="18">
    <location>
        <begin position="134"/>
        <end position="140"/>
    </location>
    <ligand>
        <name>(6S)-NADPHX</name>
        <dbReference type="ChEBI" id="CHEBI:64076"/>
    </ligand>
</feature>
<dbReference type="HAMAP" id="MF_01966">
    <property type="entry name" value="NADHX_epimerase"/>
    <property type="match status" value="1"/>
</dbReference>
<organism evidence="22 23">
    <name type="scientific">Cohnella zeiphila</name>
    <dbReference type="NCBI Taxonomy" id="2761120"/>
    <lineage>
        <taxon>Bacteria</taxon>
        <taxon>Bacillati</taxon>
        <taxon>Bacillota</taxon>
        <taxon>Bacilli</taxon>
        <taxon>Bacillales</taxon>
        <taxon>Paenibacillaceae</taxon>
        <taxon>Cohnella</taxon>
    </lineage>
</organism>
<evidence type="ECO:0000256" key="14">
    <source>
        <dbReference type="ARBA" id="ARBA00025153"/>
    </source>
</evidence>
<evidence type="ECO:0000256" key="15">
    <source>
        <dbReference type="ARBA" id="ARBA00048238"/>
    </source>
</evidence>
<evidence type="ECO:0000256" key="9">
    <source>
        <dbReference type="ARBA" id="ARBA00022958"/>
    </source>
</evidence>
<dbReference type="GO" id="GO:0005524">
    <property type="term" value="F:ATP binding"/>
    <property type="evidence" value="ECO:0007669"/>
    <property type="project" value="UniProtKB-UniRule"/>
</dbReference>
<evidence type="ECO:0000313" key="23">
    <source>
        <dbReference type="Proteomes" id="UP000564644"/>
    </source>
</evidence>
<comment type="function">
    <text evidence="14 19">Bifunctional enzyme that catalyzes the epimerization of the S- and R-forms of NAD(P)HX and the dehydration of the S-form of NAD(P)HX at the expense of ADP, which is converted to AMP. This allows the repair of both epimers of NAD(P)HX, a damaged form of NAD(P)H that is a result of enzymatic or heat-dependent hydration.</text>
</comment>
<feature type="binding site" evidence="17">
    <location>
        <begin position="434"/>
        <end position="438"/>
    </location>
    <ligand>
        <name>AMP</name>
        <dbReference type="ChEBI" id="CHEBI:456215"/>
    </ligand>
</feature>
<comment type="similarity">
    <text evidence="3 19">In the N-terminal section; belongs to the NnrE/AIBP family.</text>
</comment>
<comment type="catalytic activity">
    <reaction evidence="15 17 19">
        <text>(6S)-NADHX + ADP = AMP + phosphate + NADH + H(+)</text>
        <dbReference type="Rhea" id="RHEA:32223"/>
        <dbReference type="ChEBI" id="CHEBI:15378"/>
        <dbReference type="ChEBI" id="CHEBI:43474"/>
        <dbReference type="ChEBI" id="CHEBI:57945"/>
        <dbReference type="ChEBI" id="CHEBI:64074"/>
        <dbReference type="ChEBI" id="CHEBI:456215"/>
        <dbReference type="ChEBI" id="CHEBI:456216"/>
        <dbReference type="EC" id="4.2.1.136"/>
    </reaction>
</comment>
<keyword evidence="11 18" id="KW-0413">Isomerase</keyword>
<evidence type="ECO:0000256" key="17">
    <source>
        <dbReference type="HAMAP-Rule" id="MF_01965"/>
    </source>
</evidence>
<gene>
    <name evidence="17" type="primary">nnrD</name>
    <name evidence="18" type="synonym">nnrE</name>
    <name evidence="22" type="ORF">H7C18_05880</name>
</gene>
<comment type="catalytic activity">
    <reaction evidence="2 18 19">
        <text>(6R)-NADPHX = (6S)-NADPHX</text>
        <dbReference type="Rhea" id="RHEA:32227"/>
        <dbReference type="ChEBI" id="CHEBI:64076"/>
        <dbReference type="ChEBI" id="CHEBI:64077"/>
        <dbReference type="EC" id="5.1.99.6"/>
    </reaction>
</comment>
<dbReference type="PROSITE" id="PS51385">
    <property type="entry name" value="YJEF_N"/>
    <property type="match status" value="1"/>
</dbReference>
<dbReference type="EC" id="5.1.99.6" evidence="19"/>
<evidence type="ECO:0000256" key="10">
    <source>
        <dbReference type="ARBA" id="ARBA00023027"/>
    </source>
</evidence>
<dbReference type="Pfam" id="PF01256">
    <property type="entry name" value="Carb_kinase"/>
    <property type="match status" value="1"/>
</dbReference>
<comment type="function">
    <text evidence="18">Catalyzes the epimerization of the S- and R-forms of NAD(P)HX, a damaged form of NAD(P)H that is a result of enzymatic or heat-dependent hydration. This is a prerequisite for the S-specific NAD(P)H-hydrate dehydratase to allow the repair of both epimers of NAD(P)HX.</text>
</comment>
<dbReference type="GO" id="GO:0052855">
    <property type="term" value="F:ADP-dependent NAD(P)H-hydrate dehydratase activity"/>
    <property type="evidence" value="ECO:0007669"/>
    <property type="project" value="UniProtKB-UniRule"/>
</dbReference>
<feature type="binding site" evidence="18">
    <location>
        <position position="63"/>
    </location>
    <ligand>
        <name>K(+)</name>
        <dbReference type="ChEBI" id="CHEBI:29103"/>
    </ligand>
</feature>
<dbReference type="InterPro" id="IPR036652">
    <property type="entry name" value="YjeF_N_dom_sf"/>
</dbReference>
<dbReference type="PANTHER" id="PTHR12592">
    <property type="entry name" value="ATP-DEPENDENT (S)-NAD(P)H-HYDRATE DEHYDRATASE FAMILY MEMBER"/>
    <property type="match status" value="1"/>
</dbReference>
<feature type="binding site" evidence="17">
    <location>
        <position position="463"/>
    </location>
    <ligand>
        <name>AMP</name>
        <dbReference type="ChEBI" id="CHEBI:456215"/>
    </ligand>
</feature>
<keyword evidence="7 17" id="KW-0067">ATP-binding</keyword>
<evidence type="ECO:0000256" key="4">
    <source>
        <dbReference type="ARBA" id="ARBA00009524"/>
    </source>
</evidence>
<dbReference type="PROSITE" id="PS51383">
    <property type="entry name" value="YJEF_C_3"/>
    <property type="match status" value="1"/>
</dbReference>
<evidence type="ECO:0000259" key="20">
    <source>
        <dbReference type="PROSITE" id="PS51383"/>
    </source>
</evidence>
<dbReference type="NCBIfam" id="TIGR00196">
    <property type="entry name" value="yjeF_cterm"/>
    <property type="match status" value="1"/>
</dbReference>
<feature type="binding site" evidence="17">
    <location>
        <position position="464"/>
    </location>
    <ligand>
        <name>(6S)-NADPHX</name>
        <dbReference type="ChEBI" id="CHEBI:64076"/>
    </ligand>
</feature>
<dbReference type="AlphaFoldDB" id="A0A7X0SKJ9"/>
<evidence type="ECO:0000256" key="18">
    <source>
        <dbReference type="HAMAP-Rule" id="MF_01966"/>
    </source>
</evidence>
<dbReference type="PROSITE" id="PS01050">
    <property type="entry name" value="YJEF_C_2"/>
    <property type="match status" value="1"/>
</dbReference>
<comment type="catalytic activity">
    <reaction evidence="1 18 19">
        <text>(6R)-NADHX = (6S)-NADHX</text>
        <dbReference type="Rhea" id="RHEA:32215"/>
        <dbReference type="ChEBI" id="CHEBI:64074"/>
        <dbReference type="ChEBI" id="CHEBI:64075"/>
        <dbReference type="EC" id="5.1.99.6"/>
    </reaction>
</comment>
<name>A0A7X0SKJ9_9BACL</name>
<evidence type="ECO:0000256" key="19">
    <source>
        <dbReference type="PIRNR" id="PIRNR017184"/>
    </source>
</evidence>
<dbReference type="EMBL" id="JACJVO010000007">
    <property type="protein sequence ID" value="MBB6730425.1"/>
    <property type="molecule type" value="Genomic_DNA"/>
</dbReference>
<keyword evidence="8 17" id="KW-0521">NADP</keyword>
<dbReference type="InterPro" id="IPR000631">
    <property type="entry name" value="CARKD"/>
</dbReference>
<evidence type="ECO:0000256" key="13">
    <source>
        <dbReference type="ARBA" id="ARBA00023268"/>
    </source>
</evidence>
<evidence type="ECO:0000256" key="16">
    <source>
        <dbReference type="ARBA" id="ARBA00049209"/>
    </source>
</evidence>
<keyword evidence="9 18" id="KW-0630">Potassium</keyword>
<dbReference type="GO" id="GO:0052856">
    <property type="term" value="F:NAD(P)HX epimerase activity"/>
    <property type="evidence" value="ECO:0007669"/>
    <property type="project" value="UniProtKB-UniRule"/>
</dbReference>
<dbReference type="Gene3D" id="3.40.50.10260">
    <property type="entry name" value="YjeF N-terminal domain"/>
    <property type="match status" value="1"/>
</dbReference>
<dbReference type="InterPro" id="IPR017953">
    <property type="entry name" value="Carbohydrate_kinase_pred_CS"/>
</dbReference>
<dbReference type="HAMAP" id="MF_01965">
    <property type="entry name" value="NADHX_dehydratase"/>
    <property type="match status" value="1"/>
</dbReference>
<evidence type="ECO:0000256" key="8">
    <source>
        <dbReference type="ARBA" id="ARBA00022857"/>
    </source>
</evidence>
<dbReference type="Gene3D" id="3.40.1190.20">
    <property type="match status" value="1"/>
</dbReference>
<accession>A0A7X0SKJ9</accession>
<evidence type="ECO:0000256" key="12">
    <source>
        <dbReference type="ARBA" id="ARBA00023239"/>
    </source>
</evidence>
<dbReference type="InterPro" id="IPR004443">
    <property type="entry name" value="YjeF_N_dom"/>
</dbReference>
<keyword evidence="13" id="KW-0511">Multifunctional enzyme</keyword>
<evidence type="ECO:0000259" key="21">
    <source>
        <dbReference type="PROSITE" id="PS51385"/>
    </source>
</evidence>
<comment type="similarity">
    <text evidence="17">Belongs to the NnrD/CARKD family.</text>
</comment>
<keyword evidence="5 18" id="KW-0479">Metal-binding</keyword>
<feature type="binding site" evidence="17">
    <location>
        <position position="342"/>
    </location>
    <ligand>
        <name>(6S)-NADPHX</name>
        <dbReference type="ChEBI" id="CHEBI:64076"/>
    </ligand>
</feature>
<feature type="binding site" evidence="18">
    <location>
        <begin position="62"/>
        <end position="66"/>
    </location>
    <ligand>
        <name>(6S)-NADPHX</name>
        <dbReference type="ChEBI" id="CHEBI:64076"/>
    </ligand>
</feature>
<dbReference type="SUPFAM" id="SSF64153">
    <property type="entry name" value="YjeF N-terminal domain-like"/>
    <property type="match status" value="1"/>
</dbReference>
<comment type="function">
    <text evidence="17">Catalyzes the dehydration of the S-form of NAD(P)HX at the expense of ADP, which is converted to AMP. Together with NAD(P)HX epimerase, which catalyzes the epimerization of the S- and R-forms, the enzyme allows the repair of both epimers of NAD(P)HX, a damaged form of NAD(P)H that is a result of enzymatic or heat-dependent hydration.</text>
</comment>
<comment type="catalytic activity">
    <reaction evidence="16 17 19">
        <text>(6S)-NADPHX + ADP = AMP + phosphate + NADPH + H(+)</text>
        <dbReference type="Rhea" id="RHEA:32235"/>
        <dbReference type="ChEBI" id="CHEBI:15378"/>
        <dbReference type="ChEBI" id="CHEBI:43474"/>
        <dbReference type="ChEBI" id="CHEBI:57783"/>
        <dbReference type="ChEBI" id="CHEBI:64076"/>
        <dbReference type="ChEBI" id="CHEBI:456215"/>
        <dbReference type="ChEBI" id="CHEBI:456216"/>
        <dbReference type="EC" id="4.2.1.136"/>
    </reaction>
</comment>
<dbReference type="PIRSF" id="PIRSF017184">
    <property type="entry name" value="Nnr"/>
    <property type="match status" value="1"/>
</dbReference>
<dbReference type="PANTHER" id="PTHR12592:SF0">
    <property type="entry name" value="ATP-DEPENDENT (S)-NAD(P)H-HYDRATE DEHYDRATASE"/>
    <property type="match status" value="1"/>
</dbReference>
<comment type="subunit">
    <text evidence="17">Homotetramer.</text>
</comment>
<dbReference type="EC" id="4.2.1.136" evidence="19"/>
<keyword evidence="12 17" id="KW-0456">Lyase</keyword>
<dbReference type="RefSeq" id="WP_185128094.1">
    <property type="nucleotide sequence ID" value="NZ_JACJVO010000007.1"/>
</dbReference>
<protein>
    <recommendedName>
        <fullName evidence="19">Bifunctional NAD(P)H-hydrate repair enzyme</fullName>
    </recommendedName>
    <alternativeName>
        <fullName evidence="19">Nicotinamide nucleotide repair protein</fullName>
    </alternativeName>
    <domain>
        <recommendedName>
            <fullName evidence="19">ADP-dependent (S)-NAD(P)H-hydrate dehydratase</fullName>
            <ecNumber evidence="19">4.2.1.136</ecNumber>
        </recommendedName>
        <alternativeName>
            <fullName evidence="19">ADP-dependent NAD(P)HX dehydratase</fullName>
        </alternativeName>
    </domain>
    <domain>
        <recommendedName>
            <fullName evidence="19">NAD(P)H-hydrate epimerase</fullName>
            <ecNumber evidence="19">5.1.99.6</ecNumber>
        </recommendedName>
    </domain>
</protein>
<evidence type="ECO:0000313" key="22">
    <source>
        <dbReference type="EMBL" id="MBB6730425.1"/>
    </source>
</evidence>
<dbReference type="CDD" id="cd01171">
    <property type="entry name" value="YXKO-related"/>
    <property type="match status" value="1"/>
</dbReference>
<dbReference type="GO" id="GO:0110051">
    <property type="term" value="P:metabolite repair"/>
    <property type="evidence" value="ECO:0007669"/>
    <property type="project" value="TreeGrafter"/>
</dbReference>
<dbReference type="SUPFAM" id="SSF53613">
    <property type="entry name" value="Ribokinase-like"/>
    <property type="match status" value="1"/>
</dbReference>
<evidence type="ECO:0000256" key="3">
    <source>
        <dbReference type="ARBA" id="ARBA00006001"/>
    </source>
</evidence>
<evidence type="ECO:0000256" key="6">
    <source>
        <dbReference type="ARBA" id="ARBA00022741"/>
    </source>
</evidence>
<dbReference type="Proteomes" id="UP000564644">
    <property type="component" value="Unassembled WGS sequence"/>
</dbReference>
<dbReference type="GO" id="GO:0046872">
    <property type="term" value="F:metal ion binding"/>
    <property type="evidence" value="ECO:0007669"/>
    <property type="project" value="UniProtKB-UniRule"/>
</dbReference>
<feature type="binding site" evidence="17">
    <location>
        <position position="397"/>
    </location>
    <ligand>
        <name>(6S)-NADPHX</name>
        <dbReference type="ChEBI" id="CHEBI:64076"/>
    </ligand>
</feature>
<evidence type="ECO:0000256" key="7">
    <source>
        <dbReference type="ARBA" id="ARBA00022840"/>
    </source>
</evidence>
<dbReference type="NCBIfam" id="TIGR00197">
    <property type="entry name" value="yjeF_nterm"/>
    <property type="match status" value="1"/>
</dbReference>
<feature type="binding site" evidence="18">
    <location>
        <position position="130"/>
    </location>
    <ligand>
        <name>K(+)</name>
        <dbReference type="ChEBI" id="CHEBI:29103"/>
    </ligand>
</feature>
<evidence type="ECO:0000256" key="1">
    <source>
        <dbReference type="ARBA" id="ARBA00000013"/>
    </source>
</evidence>
<evidence type="ECO:0000256" key="2">
    <source>
        <dbReference type="ARBA" id="ARBA00000909"/>
    </source>
</evidence>
<dbReference type="GO" id="GO:0046496">
    <property type="term" value="P:nicotinamide nucleotide metabolic process"/>
    <property type="evidence" value="ECO:0007669"/>
    <property type="project" value="UniProtKB-UniRule"/>
</dbReference>
<feature type="binding site" evidence="18">
    <location>
        <position position="163"/>
    </location>
    <ligand>
        <name>(6S)-NADPHX</name>
        <dbReference type="ChEBI" id="CHEBI:64076"/>
    </ligand>
</feature>
<comment type="cofactor">
    <cofactor evidence="18 19">
        <name>K(+)</name>
        <dbReference type="ChEBI" id="CHEBI:29103"/>
    </cofactor>
    <text evidence="18 19">Binds 1 potassium ion per subunit.</text>
</comment>
<feature type="binding site" evidence="17">
    <location>
        <position position="271"/>
    </location>
    <ligand>
        <name>(6S)-NADPHX</name>
        <dbReference type="ChEBI" id="CHEBI:64076"/>
    </ligand>
</feature>
<comment type="similarity">
    <text evidence="18">Belongs to the NnrE/AIBP family.</text>
</comment>
<evidence type="ECO:0000256" key="5">
    <source>
        <dbReference type="ARBA" id="ARBA00022723"/>
    </source>
</evidence>
<comment type="cofactor">
    <cofactor evidence="17">
        <name>Mg(2+)</name>
        <dbReference type="ChEBI" id="CHEBI:18420"/>
    </cofactor>
</comment>
<comment type="caution">
    <text evidence="22">The sequence shown here is derived from an EMBL/GenBank/DDBJ whole genome shotgun (WGS) entry which is preliminary data.</text>
</comment>
<proteinExistence type="inferred from homology"/>